<dbReference type="InterPro" id="IPR050194">
    <property type="entry name" value="Glycosyltransferase_grp1"/>
</dbReference>
<dbReference type="PANTHER" id="PTHR45947:SF3">
    <property type="entry name" value="SULFOQUINOVOSYL TRANSFERASE SQD2"/>
    <property type="match status" value="1"/>
</dbReference>
<feature type="domain" description="Glycosyl transferase family 1" evidence="4">
    <location>
        <begin position="203"/>
        <end position="349"/>
    </location>
</feature>
<reference evidence="6 7" key="1">
    <citation type="submission" date="2018-03" db="EMBL/GenBank/DDBJ databases">
        <title>Genomic Encyclopedia of Archaeal and Bacterial Type Strains, Phase II (KMG-II): from individual species to whole genera.</title>
        <authorList>
            <person name="Goeker M."/>
        </authorList>
    </citation>
    <scope>NUCLEOTIDE SEQUENCE [LARGE SCALE GENOMIC DNA]</scope>
    <source>
        <strain evidence="6 7">ATCC BAA-1496</strain>
    </source>
</reference>
<dbReference type="InterPro" id="IPR001296">
    <property type="entry name" value="Glyco_trans_1"/>
</dbReference>
<dbReference type="Proteomes" id="UP000237822">
    <property type="component" value="Unassembled WGS sequence"/>
</dbReference>
<dbReference type="PANTHER" id="PTHR45947">
    <property type="entry name" value="SULFOQUINOVOSYL TRANSFERASE SQD2"/>
    <property type="match status" value="1"/>
</dbReference>
<evidence type="ECO:0000259" key="5">
    <source>
        <dbReference type="Pfam" id="PF13439"/>
    </source>
</evidence>
<evidence type="ECO:0000256" key="1">
    <source>
        <dbReference type="ARBA" id="ARBA00021292"/>
    </source>
</evidence>
<evidence type="ECO:0000256" key="2">
    <source>
        <dbReference type="ARBA" id="ARBA00022676"/>
    </source>
</evidence>
<keyword evidence="3 6" id="KW-0808">Transferase</keyword>
<dbReference type="GO" id="GO:1901137">
    <property type="term" value="P:carbohydrate derivative biosynthetic process"/>
    <property type="evidence" value="ECO:0007669"/>
    <property type="project" value="UniProtKB-ARBA"/>
</dbReference>
<organism evidence="6 7">
    <name type="scientific">Knoellia remsis</name>
    <dbReference type="NCBI Taxonomy" id="407159"/>
    <lineage>
        <taxon>Bacteria</taxon>
        <taxon>Bacillati</taxon>
        <taxon>Actinomycetota</taxon>
        <taxon>Actinomycetes</taxon>
        <taxon>Micrococcales</taxon>
        <taxon>Intrasporangiaceae</taxon>
        <taxon>Knoellia</taxon>
    </lineage>
</organism>
<keyword evidence="7" id="KW-1185">Reference proteome</keyword>
<sequence length="382" mass="41165">MRVALLSDCYLPRLGGIEVQVHDLAGHLAAAGHDVEVFTATHADTRAWTHEYEDGVLVHRLPLPVPGAPPVNPFARDEVRRRLAAGGFDVAHGHMGVVSPFATDLIGVALDVGLPTVVTWHSVVNRTAPLFRALGHARRWGRAGAALTAVSSMAAGCIARISDGVPVEVLGNGIDVTRWQPPAGRVRTAADEDGVVRVVGAIRFIRRKRPTAFVDVLRDVRARLDETVPGVRLEASLLGLGPQRRLVEAQLARHGIDWISLPGRVSRDELRELHWRSDIYLTTARSEAFGIAPLEARTAGLVVAAFAGTGVDDFITDGVDGILAESDTGLVDGITALAADPERLARMRAHNATTPPAQSWDRIVEATLDEYERARHLRAAAR</sequence>
<gene>
    <name evidence="6" type="ORF">BCF74_1088</name>
</gene>
<evidence type="ECO:0000259" key="4">
    <source>
        <dbReference type="Pfam" id="PF00534"/>
    </source>
</evidence>
<dbReference type="Pfam" id="PF00534">
    <property type="entry name" value="Glycos_transf_1"/>
    <property type="match status" value="1"/>
</dbReference>
<proteinExistence type="predicted"/>
<evidence type="ECO:0000313" key="6">
    <source>
        <dbReference type="EMBL" id="PRY60064.1"/>
    </source>
</evidence>
<feature type="domain" description="Glycosyltransferase subfamily 4-like N-terminal" evidence="5">
    <location>
        <begin position="15"/>
        <end position="178"/>
    </location>
</feature>
<dbReference type="CDD" id="cd03801">
    <property type="entry name" value="GT4_PimA-like"/>
    <property type="match status" value="1"/>
</dbReference>
<keyword evidence="2" id="KW-0328">Glycosyltransferase</keyword>
<dbReference type="Pfam" id="PF13439">
    <property type="entry name" value="Glyco_transf_4"/>
    <property type="match status" value="1"/>
</dbReference>
<comment type="caution">
    <text evidence="6">The sequence shown here is derived from an EMBL/GenBank/DDBJ whole genome shotgun (WGS) entry which is preliminary data.</text>
</comment>
<accession>A0A2T0UQ81</accession>
<dbReference type="AlphaFoldDB" id="A0A2T0UQ81"/>
<dbReference type="InterPro" id="IPR028098">
    <property type="entry name" value="Glyco_trans_4-like_N"/>
</dbReference>
<protein>
    <recommendedName>
        <fullName evidence="1">D-inositol 3-phosphate glycosyltransferase</fullName>
    </recommendedName>
</protein>
<dbReference type="Gene3D" id="3.40.50.2000">
    <property type="entry name" value="Glycogen Phosphorylase B"/>
    <property type="match status" value="2"/>
</dbReference>
<evidence type="ECO:0000313" key="7">
    <source>
        <dbReference type="Proteomes" id="UP000237822"/>
    </source>
</evidence>
<name>A0A2T0UQ81_9MICO</name>
<dbReference type="GO" id="GO:0016757">
    <property type="term" value="F:glycosyltransferase activity"/>
    <property type="evidence" value="ECO:0007669"/>
    <property type="project" value="UniProtKB-KW"/>
</dbReference>
<dbReference type="SUPFAM" id="SSF53756">
    <property type="entry name" value="UDP-Glycosyltransferase/glycogen phosphorylase"/>
    <property type="match status" value="1"/>
</dbReference>
<dbReference type="EMBL" id="PVTI01000008">
    <property type="protein sequence ID" value="PRY60064.1"/>
    <property type="molecule type" value="Genomic_DNA"/>
</dbReference>
<evidence type="ECO:0000256" key="3">
    <source>
        <dbReference type="ARBA" id="ARBA00022679"/>
    </source>
</evidence>
<dbReference type="RefSeq" id="WP_245889245.1">
    <property type="nucleotide sequence ID" value="NZ_PVTI01000008.1"/>
</dbReference>